<proteinExistence type="predicted"/>
<sequence>MKKSLKIRYTKKRLRSNLFLGLLWLTLGILGSIFSSQKFMIYSYSGLGILYLCGYFFENYYQYISIENDILILHKLKSKKIKLQDIQQIKNIKGDIILESETHKLKINPDLIKEESLKELKSLLEENTKPSTSI</sequence>
<dbReference type="Proteomes" id="UP000198820">
    <property type="component" value="Unassembled WGS sequence"/>
</dbReference>
<evidence type="ECO:0000313" key="1">
    <source>
        <dbReference type="EMBL" id="SEA76204.1"/>
    </source>
</evidence>
<dbReference type="EMBL" id="FNQF01000015">
    <property type="protein sequence ID" value="SEA76204.1"/>
    <property type="molecule type" value="Genomic_DNA"/>
</dbReference>
<accession>A0A1H4DTW9</accession>
<dbReference type="STRING" id="908615.SAMN05421540_11515"/>
<dbReference type="RefSeq" id="WP_093245903.1">
    <property type="nucleotide sequence ID" value="NZ_FNQF01000015.1"/>
</dbReference>
<dbReference type="AlphaFoldDB" id="A0A1H4DTW9"/>
<organism evidence="1 2">
    <name type="scientific">Psychroflexus halocasei</name>
    <dbReference type="NCBI Taxonomy" id="908615"/>
    <lineage>
        <taxon>Bacteria</taxon>
        <taxon>Pseudomonadati</taxon>
        <taxon>Bacteroidota</taxon>
        <taxon>Flavobacteriia</taxon>
        <taxon>Flavobacteriales</taxon>
        <taxon>Flavobacteriaceae</taxon>
        <taxon>Psychroflexus</taxon>
    </lineage>
</organism>
<name>A0A1H4DTW9_9FLAO</name>
<reference evidence="1 2" key="1">
    <citation type="submission" date="2016-10" db="EMBL/GenBank/DDBJ databases">
        <authorList>
            <person name="de Groot N.N."/>
        </authorList>
    </citation>
    <scope>NUCLEOTIDE SEQUENCE [LARGE SCALE GENOMIC DNA]</scope>
    <source>
        <strain evidence="1 2">DSM 23581</strain>
    </source>
</reference>
<protein>
    <submittedName>
        <fullName evidence="1">Uncharacterized protein</fullName>
    </submittedName>
</protein>
<gene>
    <name evidence="1" type="ORF">SAMN05421540_11515</name>
</gene>
<keyword evidence="2" id="KW-1185">Reference proteome</keyword>
<evidence type="ECO:0000313" key="2">
    <source>
        <dbReference type="Proteomes" id="UP000198820"/>
    </source>
</evidence>